<dbReference type="EMBL" id="BAABJP010000052">
    <property type="protein sequence ID" value="GAA5172865.1"/>
    <property type="molecule type" value="Genomic_DNA"/>
</dbReference>
<evidence type="ECO:0000313" key="2">
    <source>
        <dbReference type="EMBL" id="GAA5172865.1"/>
    </source>
</evidence>
<name>A0ABP9R974_9PSEU</name>
<organism evidence="2 3">
    <name type="scientific">Pseudonocardia eucalypti</name>
    <dbReference type="NCBI Taxonomy" id="648755"/>
    <lineage>
        <taxon>Bacteria</taxon>
        <taxon>Bacillati</taxon>
        <taxon>Actinomycetota</taxon>
        <taxon>Actinomycetes</taxon>
        <taxon>Pseudonocardiales</taxon>
        <taxon>Pseudonocardiaceae</taxon>
        <taxon>Pseudonocardia</taxon>
    </lineage>
</organism>
<feature type="compositionally biased region" description="Polar residues" evidence="1">
    <location>
        <begin position="98"/>
        <end position="108"/>
    </location>
</feature>
<sequence length="108" mass="10501">MTTTPTGSSADSVDGDTATVVVAAAIAGTGMKTTAAITTTIAARAPARVAGGGTTMASPMAGAINITSSSPMFAPSAMMAKPSKTFWPRVEAAPPSNPDGSASGERQA</sequence>
<accession>A0ABP9R974</accession>
<evidence type="ECO:0000313" key="3">
    <source>
        <dbReference type="Proteomes" id="UP001428817"/>
    </source>
</evidence>
<keyword evidence="3" id="KW-1185">Reference proteome</keyword>
<feature type="region of interest" description="Disordered" evidence="1">
    <location>
        <begin position="88"/>
        <end position="108"/>
    </location>
</feature>
<protein>
    <submittedName>
        <fullName evidence="2">Uncharacterized protein</fullName>
    </submittedName>
</protein>
<evidence type="ECO:0000256" key="1">
    <source>
        <dbReference type="SAM" id="MobiDB-lite"/>
    </source>
</evidence>
<dbReference type="Proteomes" id="UP001428817">
    <property type="component" value="Unassembled WGS sequence"/>
</dbReference>
<reference evidence="3" key="1">
    <citation type="journal article" date="2019" name="Int. J. Syst. Evol. Microbiol.">
        <title>The Global Catalogue of Microorganisms (GCM) 10K type strain sequencing project: providing services to taxonomists for standard genome sequencing and annotation.</title>
        <authorList>
            <consortium name="The Broad Institute Genomics Platform"/>
            <consortium name="The Broad Institute Genome Sequencing Center for Infectious Disease"/>
            <person name="Wu L."/>
            <person name="Ma J."/>
        </authorList>
    </citation>
    <scope>NUCLEOTIDE SEQUENCE [LARGE SCALE GENOMIC DNA]</scope>
    <source>
        <strain evidence="3">JCM 18303</strain>
    </source>
</reference>
<comment type="caution">
    <text evidence="2">The sequence shown here is derived from an EMBL/GenBank/DDBJ whole genome shotgun (WGS) entry which is preliminary data.</text>
</comment>
<gene>
    <name evidence="2" type="ORF">GCM10023321_73350</name>
</gene>
<proteinExistence type="predicted"/>